<evidence type="ECO:0000259" key="2">
    <source>
        <dbReference type="Pfam" id="PF14479"/>
    </source>
</evidence>
<dbReference type="AlphaFoldDB" id="A0A8H7N3R9"/>
<accession>A0A8H7N3R9</accession>
<gene>
    <name evidence="3" type="ORF">IM811_004788</name>
</gene>
<comment type="caution">
    <text evidence="3">The sequence shown here is derived from an EMBL/GenBank/DDBJ whole genome shotgun (WGS) entry which is preliminary data.</text>
</comment>
<dbReference type="Pfam" id="PF14479">
    <property type="entry name" value="HeLo"/>
    <property type="match status" value="1"/>
</dbReference>
<feature type="signal peptide" evidence="1">
    <location>
        <begin position="1"/>
        <end position="17"/>
    </location>
</feature>
<sequence length="248" mass="27865">MAVALAMGGLGLGPVSLILQVVDECVKYYKYFSEASQMPEKHRYLQLRLQLEQQQFLVFVEEAGLLSTETGFETLSINSTLLQETLSEIRTLFEMFQQANGKYVDIVLPDGPEKKLSPQPSMMELLCATQAPIAKIDISVVPTANTSLRWDSIFRRLIWKARNLPTYSQAASTEKAETEIDDTLNSSLLFRTKTACEIIRCAIREVVESDSSLTKPKLMERARVAAEVIRTPMDILFNKKGSSHALRL</sequence>
<reference evidence="3" key="1">
    <citation type="submission" date="2020-10" db="EMBL/GenBank/DDBJ databases">
        <title>High-Quality Genome Resource of Clonostachys rosea strain S41 by Oxford Nanopore Long-Read Sequencing.</title>
        <authorList>
            <person name="Wang H."/>
        </authorList>
    </citation>
    <scope>NUCLEOTIDE SEQUENCE</scope>
    <source>
        <strain evidence="3">S41</strain>
    </source>
</reference>
<proteinExistence type="predicted"/>
<dbReference type="EMBL" id="JADCTT010000013">
    <property type="protein sequence ID" value="KAF9745166.1"/>
    <property type="molecule type" value="Genomic_DNA"/>
</dbReference>
<evidence type="ECO:0000256" key="1">
    <source>
        <dbReference type="SAM" id="SignalP"/>
    </source>
</evidence>
<dbReference type="Proteomes" id="UP000616885">
    <property type="component" value="Unassembled WGS sequence"/>
</dbReference>
<organism evidence="3 4">
    <name type="scientific">Bionectria ochroleuca</name>
    <name type="common">Gliocladium roseum</name>
    <dbReference type="NCBI Taxonomy" id="29856"/>
    <lineage>
        <taxon>Eukaryota</taxon>
        <taxon>Fungi</taxon>
        <taxon>Dikarya</taxon>
        <taxon>Ascomycota</taxon>
        <taxon>Pezizomycotina</taxon>
        <taxon>Sordariomycetes</taxon>
        <taxon>Hypocreomycetidae</taxon>
        <taxon>Hypocreales</taxon>
        <taxon>Bionectriaceae</taxon>
        <taxon>Clonostachys</taxon>
    </lineage>
</organism>
<protein>
    <recommendedName>
        <fullName evidence="2">Prion-inhibition and propagation HeLo domain-containing protein</fullName>
    </recommendedName>
</protein>
<feature type="domain" description="Prion-inhibition and propagation HeLo" evidence="2">
    <location>
        <begin position="9"/>
        <end position="107"/>
    </location>
</feature>
<dbReference type="InterPro" id="IPR029498">
    <property type="entry name" value="HeLo_dom"/>
</dbReference>
<keyword evidence="1" id="KW-0732">Signal</keyword>
<name>A0A8H7N3R9_BIOOC</name>
<feature type="chain" id="PRO_5034401569" description="Prion-inhibition and propagation HeLo domain-containing protein" evidence="1">
    <location>
        <begin position="18"/>
        <end position="248"/>
    </location>
</feature>
<evidence type="ECO:0000313" key="3">
    <source>
        <dbReference type="EMBL" id="KAF9745166.1"/>
    </source>
</evidence>
<dbReference type="InterPro" id="IPR038305">
    <property type="entry name" value="HeLo_sf"/>
</dbReference>
<dbReference type="Gene3D" id="1.20.120.1020">
    <property type="entry name" value="Prion-inhibition and propagation, HeLo domain"/>
    <property type="match status" value="1"/>
</dbReference>
<evidence type="ECO:0000313" key="4">
    <source>
        <dbReference type="Proteomes" id="UP000616885"/>
    </source>
</evidence>